<accession>A0A369J3Q0</accession>
<evidence type="ECO:0000256" key="1">
    <source>
        <dbReference type="SAM" id="Phobius"/>
    </source>
</evidence>
<organism evidence="2 3">
    <name type="scientific">Hypsizygus marmoreus</name>
    <name type="common">White beech mushroom</name>
    <name type="synonym">Agaricus marmoreus</name>
    <dbReference type="NCBI Taxonomy" id="39966"/>
    <lineage>
        <taxon>Eukaryota</taxon>
        <taxon>Fungi</taxon>
        <taxon>Dikarya</taxon>
        <taxon>Basidiomycota</taxon>
        <taxon>Agaricomycotina</taxon>
        <taxon>Agaricomycetes</taxon>
        <taxon>Agaricomycetidae</taxon>
        <taxon>Agaricales</taxon>
        <taxon>Tricholomatineae</taxon>
        <taxon>Lyophyllaceae</taxon>
        <taxon>Hypsizygus</taxon>
    </lineage>
</organism>
<dbReference type="OrthoDB" id="2991206at2759"/>
<protein>
    <submittedName>
        <fullName evidence="2">Uncharacterized protein</fullName>
    </submittedName>
</protein>
<evidence type="ECO:0000313" key="3">
    <source>
        <dbReference type="Proteomes" id="UP000076154"/>
    </source>
</evidence>
<dbReference type="EMBL" id="LUEZ02000122">
    <property type="protein sequence ID" value="RDB16669.1"/>
    <property type="molecule type" value="Genomic_DNA"/>
</dbReference>
<keyword evidence="3" id="KW-1185">Reference proteome</keyword>
<keyword evidence="1" id="KW-0472">Membrane</keyword>
<keyword evidence="1" id="KW-0812">Transmembrane</keyword>
<feature type="transmembrane region" description="Helical" evidence="1">
    <location>
        <begin position="80"/>
        <end position="105"/>
    </location>
</feature>
<reference evidence="2" key="1">
    <citation type="submission" date="2018-04" db="EMBL/GenBank/DDBJ databases">
        <title>Whole genome sequencing of Hypsizygus marmoreus.</title>
        <authorList>
            <person name="Choi I.-G."/>
            <person name="Min B."/>
            <person name="Kim J.-G."/>
            <person name="Kim S."/>
            <person name="Oh Y.-L."/>
            <person name="Kong W.-S."/>
            <person name="Park H."/>
            <person name="Jeong J."/>
            <person name="Song E.-S."/>
        </authorList>
    </citation>
    <scope>NUCLEOTIDE SEQUENCE [LARGE SCALE GENOMIC DNA]</scope>
    <source>
        <strain evidence="2">51987-8</strain>
    </source>
</reference>
<comment type="caution">
    <text evidence="2">The sequence shown here is derived from an EMBL/GenBank/DDBJ whole genome shotgun (WGS) entry which is preliminary data.</text>
</comment>
<evidence type="ECO:0000313" key="2">
    <source>
        <dbReference type="EMBL" id="RDB16669.1"/>
    </source>
</evidence>
<keyword evidence="1" id="KW-1133">Transmembrane helix</keyword>
<sequence>MSSQQGARSGLSFFGTIGAVMAALKLKQSWDEYKSVSTEEEGRVAMTSADSYRDGGDDESTVGLLDTEIRPTRPKKKSGCCVCCGLNCGLFWKAFGIVVAGLVLWNAIKLIIWAVKPAPTGLEHMPAFSSSLGCLNAPHIYNSSKTVFTARMHPTKFDHAFDIRGGAVGTFVIAEGPAGSDEMKYEMTLRTDDADLLKYVDVHFPDTDEDDHISNSRLLITTPRPDASSSSCMRYDIKLFVPPTLKKLHVASHTTMHVEFDANADVKLDDLFVTMFSMSKDNMILPHQGVRGTHMALEVYRGWIVGDVAIVNSTAITTQRGDGITNVRAHPAAPVNPAVPDPASLRTTTGAGRTDIFYVTPKAFKRPINNIHMSSRNADMYLTYRQAEFSGRIELDSKSYTATGAQPYPKTQPSGDDDVGIPVWTHWVGDKDGADEVYVKSRGWTGLYF</sequence>
<name>A0A369J3Q0_HYPMA</name>
<dbReference type="AlphaFoldDB" id="A0A369J3Q0"/>
<gene>
    <name evidence="2" type="ORF">Hypma_002683</name>
</gene>
<dbReference type="Proteomes" id="UP000076154">
    <property type="component" value="Unassembled WGS sequence"/>
</dbReference>
<proteinExistence type="predicted"/>
<dbReference type="InParanoid" id="A0A369J3Q0"/>